<organism evidence="2 3">
    <name type="scientific">Rhodonellum ikkaensis</name>
    <dbReference type="NCBI Taxonomy" id="336829"/>
    <lineage>
        <taxon>Bacteria</taxon>
        <taxon>Pseudomonadati</taxon>
        <taxon>Bacteroidota</taxon>
        <taxon>Cytophagia</taxon>
        <taxon>Cytophagales</taxon>
        <taxon>Cytophagaceae</taxon>
        <taxon>Rhodonellum</taxon>
    </lineage>
</organism>
<feature type="transmembrane region" description="Helical" evidence="1">
    <location>
        <begin position="12"/>
        <end position="38"/>
    </location>
</feature>
<dbReference type="Proteomes" id="UP000199663">
    <property type="component" value="Unassembled WGS sequence"/>
</dbReference>
<evidence type="ECO:0000313" key="2">
    <source>
        <dbReference type="EMBL" id="SDY85312.1"/>
    </source>
</evidence>
<keyword evidence="1" id="KW-1133">Transmembrane helix</keyword>
<evidence type="ECO:0000256" key="1">
    <source>
        <dbReference type="SAM" id="Phobius"/>
    </source>
</evidence>
<gene>
    <name evidence="2" type="ORF">SAMN05444412_103150</name>
</gene>
<accession>A0A1H3N8U1</accession>
<reference evidence="2 3" key="1">
    <citation type="submission" date="2016-10" db="EMBL/GenBank/DDBJ databases">
        <authorList>
            <person name="Varghese N."/>
            <person name="Submissions S."/>
        </authorList>
    </citation>
    <scope>NUCLEOTIDE SEQUENCE [LARGE SCALE GENOMIC DNA]</scope>
    <source>
        <strain evidence="2 3">DSM 17997</strain>
    </source>
</reference>
<comment type="caution">
    <text evidence="2">The sequence shown here is derived from an EMBL/GenBank/DDBJ whole genome shotgun (WGS) entry which is preliminary data.</text>
</comment>
<keyword evidence="1" id="KW-0812">Transmembrane</keyword>
<protein>
    <submittedName>
        <fullName evidence="2">Uncharacterized protein</fullName>
    </submittedName>
</protein>
<sequence>MSQKTIYYSTIYSLSGFLICLSTLVISGPIRLINALAGTLNAFHDFYIKGVVSLSKESFFGTTLFGCSNFIFGIWCDFLNGKTGKRFLMLIVSFGCLSHLFLITEILLIQISPVFTLSFFLISICTPVGVIPFEIFQDRYTASGQSHLIQKKFNYCTHSKSIEHKNQFSTMINPLKS</sequence>
<evidence type="ECO:0000313" key="3">
    <source>
        <dbReference type="Proteomes" id="UP000199663"/>
    </source>
</evidence>
<name>A0A1H3N8U1_9BACT</name>
<proteinExistence type="predicted"/>
<feature type="transmembrane region" description="Helical" evidence="1">
    <location>
        <begin position="58"/>
        <end position="75"/>
    </location>
</feature>
<keyword evidence="3" id="KW-1185">Reference proteome</keyword>
<keyword evidence="1" id="KW-0472">Membrane</keyword>
<feature type="transmembrane region" description="Helical" evidence="1">
    <location>
        <begin position="87"/>
        <end position="109"/>
    </location>
</feature>
<dbReference type="EMBL" id="FNQC01000003">
    <property type="protein sequence ID" value="SDY85312.1"/>
    <property type="molecule type" value="Genomic_DNA"/>
</dbReference>
<feature type="transmembrane region" description="Helical" evidence="1">
    <location>
        <begin position="115"/>
        <end position="136"/>
    </location>
</feature>